<proteinExistence type="predicted"/>
<evidence type="ECO:0000313" key="2">
    <source>
        <dbReference type="EMBL" id="KKU64274.1"/>
    </source>
</evidence>
<evidence type="ECO:0000313" key="3">
    <source>
        <dbReference type="Proteomes" id="UP000034502"/>
    </source>
</evidence>
<dbReference type="EMBL" id="LCNU01000010">
    <property type="protein sequence ID" value="KKU64274.1"/>
    <property type="molecule type" value="Genomic_DNA"/>
</dbReference>
<dbReference type="Proteomes" id="UP000034502">
    <property type="component" value="Unassembled WGS sequence"/>
</dbReference>
<dbReference type="AlphaFoldDB" id="A0A0G1S450"/>
<comment type="caution">
    <text evidence="2">The sequence shown here is derived from an EMBL/GenBank/DDBJ whole genome shotgun (WGS) entry which is preliminary data.</text>
</comment>
<feature type="transmembrane region" description="Helical" evidence="1">
    <location>
        <begin position="12"/>
        <end position="33"/>
    </location>
</feature>
<evidence type="ECO:0000256" key="1">
    <source>
        <dbReference type="SAM" id="Phobius"/>
    </source>
</evidence>
<keyword evidence="1" id="KW-0472">Membrane</keyword>
<sequence length="240" mass="25720">MAKKQTGLSTNNLLWLILAMAAGTFLLVVMNYLNTNGGRVSFRVSAATGNGAPNGPHYNLNIHGVPKGKTAPMTGTDTHNIFVPEVGKCKINLSPGEFSVLDGNCTDGPAAFQLPAPDPTNSGVTSYSVWARALGKPGGKANASTCADQVTVEPETGVETTATYCSVYTLSLERTKGKSTFGDVSKYLLYVYADLNLDGVLERYPLFDPALQGYFWDWNNQGMKLVQLRFYPIASVVPAP</sequence>
<name>A0A0G1S450_9BACT</name>
<organism evidence="2 3">
    <name type="scientific">Candidatus Amesbacteria bacterium GW2011_GWC1_47_15</name>
    <dbReference type="NCBI Taxonomy" id="1618364"/>
    <lineage>
        <taxon>Bacteria</taxon>
        <taxon>Candidatus Amesiibacteriota</taxon>
    </lineage>
</organism>
<gene>
    <name evidence="2" type="ORF">UX86_C0010G0004</name>
</gene>
<protein>
    <submittedName>
        <fullName evidence="2">Uncharacterized protein</fullName>
    </submittedName>
</protein>
<keyword evidence="1" id="KW-1133">Transmembrane helix</keyword>
<reference evidence="2 3" key="1">
    <citation type="journal article" date="2015" name="Nature">
        <title>rRNA introns, odd ribosomes, and small enigmatic genomes across a large radiation of phyla.</title>
        <authorList>
            <person name="Brown C.T."/>
            <person name="Hug L.A."/>
            <person name="Thomas B.C."/>
            <person name="Sharon I."/>
            <person name="Castelle C.J."/>
            <person name="Singh A."/>
            <person name="Wilkins M.J."/>
            <person name="Williams K.H."/>
            <person name="Banfield J.F."/>
        </authorList>
    </citation>
    <scope>NUCLEOTIDE SEQUENCE [LARGE SCALE GENOMIC DNA]</scope>
</reference>
<keyword evidence="1" id="KW-0812">Transmembrane</keyword>
<accession>A0A0G1S450</accession>